<feature type="transmembrane region" description="Helical" evidence="1">
    <location>
        <begin position="140"/>
        <end position="161"/>
    </location>
</feature>
<sequence>MVLQIVLEGLVLGALLVLVCVIGIRKSPVNMVYLYPPEVRERCVKLGLTTPERIKRDRVIFKATCIPGYIIYALVCVYAINGARGFLAGFWQIAAILFIMGLIDRFFIDEYWVGRTDAWVIPGTEDLKPYIKARDKCKKWLLSTVWVVFLATVLSGIAALFTR</sequence>
<evidence type="ECO:0000313" key="2">
    <source>
        <dbReference type="EMBL" id="SQB65044.1"/>
    </source>
</evidence>
<feature type="transmembrane region" description="Helical" evidence="1">
    <location>
        <begin position="86"/>
        <end position="107"/>
    </location>
</feature>
<evidence type="ECO:0000256" key="1">
    <source>
        <dbReference type="SAM" id="Phobius"/>
    </source>
</evidence>
<feature type="transmembrane region" description="Helical" evidence="1">
    <location>
        <begin position="6"/>
        <end position="24"/>
    </location>
</feature>
<proteinExistence type="predicted"/>
<keyword evidence="1" id="KW-0472">Membrane</keyword>
<evidence type="ECO:0000313" key="3">
    <source>
        <dbReference type="Proteomes" id="UP000250245"/>
    </source>
</evidence>
<protein>
    <submittedName>
        <fullName evidence="2">Uncharacterized protein</fullName>
    </submittedName>
</protein>
<keyword evidence="1" id="KW-0812">Transmembrane</keyword>
<dbReference type="Proteomes" id="UP000250245">
    <property type="component" value="Unassembled WGS sequence"/>
</dbReference>
<dbReference type="AlphaFoldDB" id="A0A2X2YLR7"/>
<keyword evidence="1" id="KW-1133">Transmembrane helix</keyword>
<gene>
    <name evidence="2" type="ORF">NCTC11820_01310</name>
</gene>
<organism evidence="2 3">
    <name type="scientific">Mobiluncus curtisii</name>
    <dbReference type="NCBI Taxonomy" id="2051"/>
    <lineage>
        <taxon>Bacteria</taxon>
        <taxon>Bacillati</taxon>
        <taxon>Actinomycetota</taxon>
        <taxon>Actinomycetes</taxon>
        <taxon>Actinomycetales</taxon>
        <taxon>Actinomycetaceae</taxon>
        <taxon>Mobiluncus</taxon>
    </lineage>
</organism>
<dbReference type="RefSeq" id="WP_004009214.1">
    <property type="nucleotide sequence ID" value="NZ_CAMUDJ010000008.1"/>
</dbReference>
<dbReference type="GeneID" id="55565404"/>
<reference evidence="2 3" key="1">
    <citation type="submission" date="2018-06" db="EMBL/GenBank/DDBJ databases">
        <authorList>
            <consortium name="Pathogen Informatics"/>
            <person name="Doyle S."/>
        </authorList>
    </citation>
    <scope>NUCLEOTIDE SEQUENCE [LARGE SCALE GENOMIC DNA]</scope>
    <source>
        <strain evidence="2 3">NCTC11820</strain>
    </source>
</reference>
<dbReference type="EMBL" id="UASJ01000001">
    <property type="protein sequence ID" value="SQB65044.1"/>
    <property type="molecule type" value="Genomic_DNA"/>
</dbReference>
<accession>A0A2X2YLR7</accession>
<feature type="transmembrane region" description="Helical" evidence="1">
    <location>
        <begin position="59"/>
        <end position="80"/>
    </location>
</feature>
<name>A0A2X2YLR7_9ACTO</name>
<dbReference type="OMA" id="FFIDEYW"/>